<sequence>MARLIVKSPYIKCGVGHSAGGYMRYIATRERVELIQDNRPPTRKQEQLIAKLVKDFPDAKEMGEYGDYQERPTKANASAFISQALEENWSDVQKSDGYMKYIATRPRAERLGSHGLFSDKDGVELDKAMAELEDYTGNVWTHIISLKREDAERLGYDNARAWRNLLRAHRNDIAAAMNIPPQDFRWYAAFHDEGDHPHVHMMAWSVKPGQAYLSQDGIRQIKSKLTNDIFQQEMLHLYEQKTVSRDQLVREARQAMRELVQQMRTRICDHPEVEQLMQELALQLETVKGKKSYGYLPKKQKALVDEIVDQMEQLPTVAECYEQWWQLQGQVEDFYSEKERHRPPLSRQKEFRQIKNAVIQEAETIRLGKITFEDDTLDQSDEAEKDENVSWDFRTLRIDVQDEYSSLAERDDAVESMRELAENGDIHAQYFMGELYRDGPLLPPDWVMARYWFDKAAKQGYVAAQYALGKLYLSDDASVHDPELGIQWLEYAAYNGNHDASYRLGKEYLKGESVRRDTRKAIDHIYTSAQAGNLHAQYLLGKLLLQGKAVERDKEAGIQWLSQAAEQGHSYAQCLLERQSASTAPEVFLAVTRLLHHMANIFQNNSLPQSGTGLTHIDRKRRQELREKRLVHGHKEDDHEEQQYGGWNMTMH</sequence>
<dbReference type="InterPro" id="IPR050767">
    <property type="entry name" value="Sel1_AlgK"/>
</dbReference>
<keyword evidence="3" id="KW-1185">Reference proteome</keyword>
<dbReference type="RefSeq" id="WP_187014401.1">
    <property type="nucleotide sequence ID" value="NZ_JACOQI010000005.1"/>
</dbReference>
<gene>
    <name evidence="2" type="ORF">H8Z83_07185</name>
</gene>
<dbReference type="InterPro" id="IPR006597">
    <property type="entry name" value="Sel1-like"/>
</dbReference>
<evidence type="ECO:0000256" key="1">
    <source>
        <dbReference type="SAM" id="MobiDB-lite"/>
    </source>
</evidence>
<dbReference type="InterPro" id="IPR048102">
    <property type="entry name" value="MobP3"/>
</dbReference>
<evidence type="ECO:0000313" key="3">
    <source>
        <dbReference type="Proteomes" id="UP000620327"/>
    </source>
</evidence>
<dbReference type="Gene3D" id="1.25.40.10">
    <property type="entry name" value="Tetratricopeptide repeat domain"/>
    <property type="match status" value="1"/>
</dbReference>
<accession>A0A923MHE5</accession>
<dbReference type="AlphaFoldDB" id="A0A923MHE5"/>
<evidence type="ECO:0000313" key="2">
    <source>
        <dbReference type="EMBL" id="MBC5770110.1"/>
    </source>
</evidence>
<proteinExistence type="predicted"/>
<comment type="caution">
    <text evidence="2">The sequence shown here is derived from an EMBL/GenBank/DDBJ whole genome shotgun (WGS) entry which is preliminary data.</text>
</comment>
<protein>
    <submittedName>
        <fullName evidence="2">SEL1-like repeat protein</fullName>
    </submittedName>
</protein>
<dbReference type="Pfam" id="PF08238">
    <property type="entry name" value="Sel1"/>
    <property type="match status" value="4"/>
</dbReference>
<dbReference type="EMBL" id="JACOQI010000005">
    <property type="protein sequence ID" value="MBC5770110.1"/>
    <property type="molecule type" value="Genomic_DNA"/>
</dbReference>
<organism evidence="2 3">
    <name type="scientific">Dysosmobacter segnis</name>
    <dbReference type="NCBI Taxonomy" id="2763042"/>
    <lineage>
        <taxon>Bacteria</taxon>
        <taxon>Bacillati</taxon>
        <taxon>Bacillota</taxon>
        <taxon>Clostridia</taxon>
        <taxon>Eubacteriales</taxon>
        <taxon>Oscillospiraceae</taxon>
        <taxon>Dysosmobacter</taxon>
    </lineage>
</organism>
<dbReference type="SUPFAM" id="SSF81901">
    <property type="entry name" value="HCP-like"/>
    <property type="match status" value="1"/>
</dbReference>
<dbReference type="Proteomes" id="UP000620327">
    <property type="component" value="Unassembled WGS sequence"/>
</dbReference>
<dbReference type="PANTHER" id="PTHR11102:SF160">
    <property type="entry name" value="ERAD-ASSOCIATED E3 UBIQUITIN-PROTEIN LIGASE COMPONENT HRD3"/>
    <property type="match status" value="1"/>
</dbReference>
<feature type="region of interest" description="Disordered" evidence="1">
    <location>
        <begin position="633"/>
        <end position="652"/>
    </location>
</feature>
<dbReference type="SMART" id="SM00671">
    <property type="entry name" value="SEL1"/>
    <property type="match status" value="4"/>
</dbReference>
<dbReference type="Pfam" id="PF18555">
    <property type="entry name" value="MobL"/>
    <property type="match status" value="1"/>
</dbReference>
<dbReference type="PANTHER" id="PTHR11102">
    <property type="entry name" value="SEL-1-LIKE PROTEIN"/>
    <property type="match status" value="1"/>
</dbReference>
<name>A0A923MHE5_9FIRM</name>
<dbReference type="InterPro" id="IPR011990">
    <property type="entry name" value="TPR-like_helical_dom_sf"/>
</dbReference>
<reference evidence="2" key="1">
    <citation type="submission" date="2020-08" db="EMBL/GenBank/DDBJ databases">
        <title>Genome public.</title>
        <authorList>
            <person name="Liu C."/>
            <person name="Sun Q."/>
        </authorList>
    </citation>
    <scope>NUCLEOTIDE SEQUENCE</scope>
    <source>
        <strain evidence="2">BX15</strain>
    </source>
</reference>
<dbReference type="InterPro" id="IPR041073">
    <property type="entry name" value="MobL"/>
</dbReference>
<dbReference type="NCBIfam" id="NF041499">
    <property type="entry name" value="MobP3"/>
    <property type="match status" value="1"/>
</dbReference>